<keyword evidence="5" id="KW-0413">Isomerase</keyword>
<dbReference type="EC" id="5.6.2.4" evidence="7"/>
<dbReference type="PANTHER" id="PTHR11070">
    <property type="entry name" value="UVRD / RECB / PCRA DNA HELICASE FAMILY MEMBER"/>
    <property type="match status" value="1"/>
</dbReference>
<dbReference type="PROSITE" id="PS51198">
    <property type="entry name" value="UVRD_HELICASE_ATP_BIND"/>
    <property type="match status" value="1"/>
</dbReference>
<evidence type="ECO:0000256" key="7">
    <source>
        <dbReference type="ARBA" id="ARBA00034808"/>
    </source>
</evidence>
<dbReference type="Pfam" id="PF00580">
    <property type="entry name" value="UvrD-helicase"/>
    <property type="match status" value="1"/>
</dbReference>
<evidence type="ECO:0000256" key="5">
    <source>
        <dbReference type="ARBA" id="ARBA00023235"/>
    </source>
</evidence>
<evidence type="ECO:0000259" key="10">
    <source>
        <dbReference type="PROSITE" id="PS51198"/>
    </source>
</evidence>
<evidence type="ECO:0000313" key="11">
    <source>
        <dbReference type="EMBL" id="WNO55184.1"/>
    </source>
</evidence>
<reference evidence="11 12" key="1">
    <citation type="submission" date="2023-09" db="EMBL/GenBank/DDBJ databases">
        <authorList>
            <person name="Rey-Velasco X."/>
        </authorList>
    </citation>
    <scope>NUCLEOTIDE SEQUENCE [LARGE SCALE GENOMIC DNA]</scope>
    <source>
        <strain evidence="11 12">W311</strain>
    </source>
</reference>
<evidence type="ECO:0000313" key="12">
    <source>
        <dbReference type="Proteomes" id="UP001302249"/>
    </source>
</evidence>
<dbReference type="RefSeq" id="WP_313918497.1">
    <property type="nucleotide sequence ID" value="NZ_CP135076.1"/>
</dbReference>
<dbReference type="GO" id="GO:0004527">
    <property type="term" value="F:exonuclease activity"/>
    <property type="evidence" value="ECO:0007669"/>
    <property type="project" value="UniProtKB-KW"/>
</dbReference>
<keyword evidence="11" id="KW-0269">Exonuclease</keyword>
<comment type="catalytic activity">
    <reaction evidence="6">
        <text>Couples ATP hydrolysis with the unwinding of duplex DNA by translocating in the 3'-5' direction.</text>
        <dbReference type="EC" id="5.6.2.4"/>
    </reaction>
</comment>
<evidence type="ECO:0000256" key="6">
    <source>
        <dbReference type="ARBA" id="ARBA00034617"/>
    </source>
</evidence>
<dbReference type="InterPro" id="IPR014017">
    <property type="entry name" value="DNA_helicase_UvrD-like_C"/>
</dbReference>
<dbReference type="Pfam" id="PF13361">
    <property type="entry name" value="UvrD_C"/>
    <property type="match status" value="1"/>
</dbReference>
<keyword evidence="1 9" id="KW-0547">Nucleotide-binding</keyword>
<accession>A0ABZ0BCR4</accession>
<evidence type="ECO:0000256" key="4">
    <source>
        <dbReference type="ARBA" id="ARBA00022840"/>
    </source>
</evidence>
<dbReference type="Gene3D" id="3.40.50.300">
    <property type="entry name" value="P-loop containing nucleotide triphosphate hydrolases"/>
    <property type="match status" value="2"/>
</dbReference>
<name>A0ABZ0BCR4_9SPHN</name>
<keyword evidence="3 9" id="KW-0347">Helicase</keyword>
<evidence type="ECO:0000256" key="9">
    <source>
        <dbReference type="PROSITE-ProRule" id="PRU00560"/>
    </source>
</evidence>
<feature type="domain" description="UvrD-like helicase ATP-binding" evidence="10">
    <location>
        <begin position="199"/>
        <end position="476"/>
    </location>
</feature>
<protein>
    <recommendedName>
        <fullName evidence="7">DNA 3'-5' helicase</fullName>
        <ecNumber evidence="7">5.6.2.4</ecNumber>
    </recommendedName>
</protein>
<dbReference type="InterPro" id="IPR027417">
    <property type="entry name" value="P-loop_NTPase"/>
</dbReference>
<sequence>MHRIGAADGFWSVRVNRDVRIVLHKEGDRVLLAYVAHHDEAYAWAERKRLIPHERTGAMQFVEVPVVAGEEEQAEPLLDDARSELAEKEAASPPVARNYPFAGLTDDQMLDVGVPRDWLQPVRDTEEAEVDALFDKLPQEAAEALLDHATGGRIEDHVAEQSDGDPYAHPDAQRRFRTVDNLDELKAALDQPFEKWAVFLHPVQRALVARDWSGPARVSGSAGTGKTIVALHRAAHLARAKTAKVLLTTFSKSLADALSAKCGILTESTPDLRDRITVRALDQAAYELYTQAFGQPNLATSGQIRTAITDAQKAGLGEGLTAEFLFEEWEELVDAWNVIDADHYAEVPRVGRRIRLGSRQREAAWSVFDFVRQRLASRGVVTWAALYARLADFLRDGGAFPFTHVVVDEAQDLSVAQVKFLAAVGAGREDALFLAGDIGQRIFHLPFSWARLGLDIRGRSHCLRVNYRTTHQIRAAADRLLPPAITDMDGVEEGRRGTVSVFDGPVPILCLADDDADERREVARFLSARLEDGVQPGEIGVLVRAQGQLARARAAVLAAGLDPRAEDGVRIVTMHDAKGLEFRTVVVMACDEDVLPDPARLGAIGDIGEMEAAYETERHLLYVACTRARDHLLVSGVTPGSEFLEDMELA</sequence>
<evidence type="ECO:0000256" key="8">
    <source>
        <dbReference type="ARBA" id="ARBA00048988"/>
    </source>
</evidence>
<keyword evidence="2 9" id="KW-0378">Hydrolase</keyword>
<dbReference type="InterPro" id="IPR000212">
    <property type="entry name" value="DNA_helicase_UvrD/REP"/>
</dbReference>
<gene>
    <name evidence="11" type="ORF">RPR59_12005</name>
</gene>
<evidence type="ECO:0000256" key="3">
    <source>
        <dbReference type="ARBA" id="ARBA00022806"/>
    </source>
</evidence>
<evidence type="ECO:0000256" key="2">
    <source>
        <dbReference type="ARBA" id="ARBA00022801"/>
    </source>
</evidence>
<dbReference type="Proteomes" id="UP001302249">
    <property type="component" value="Chromosome"/>
</dbReference>
<feature type="binding site" evidence="9">
    <location>
        <begin position="220"/>
        <end position="227"/>
    </location>
    <ligand>
        <name>ATP</name>
        <dbReference type="ChEBI" id="CHEBI:30616"/>
    </ligand>
</feature>
<dbReference type="PANTHER" id="PTHR11070:SF45">
    <property type="entry name" value="DNA 3'-5' HELICASE"/>
    <property type="match status" value="1"/>
</dbReference>
<keyword evidence="4 9" id="KW-0067">ATP-binding</keyword>
<dbReference type="InterPro" id="IPR014016">
    <property type="entry name" value="UvrD-like_ATP-bd"/>
</dbReference>
<organism evidence="11 12">
    <name type="scientific">Stakelama saccharophila</name>
    <dbReference type="NCBI Taxonomy" id="3075605"/>
    <lineage>
        <taxon>Bacteria</taxon>
        <taxon>Pseudomonadati</taxon>
        <taxon>Pseudomonadota</taxon>
        <taxon>Alphaproteobacteria</taxon>
        <taxon>Sphingomonadales</taxon>
        <taxon>Sphingomonadaceae</taxon>
        <taxon>Stakelama</taxon>
    </lineage>
</organism>
<comment type="catalytic activity">
    <reaction evidence="8">
        <text>ATP + H2O = ADP + phosphate + H(+)</text>
        <dbReference type="Rhea" id="RHEA:13065"/>
        <dbReference type="ChEBI" id="CHEBI:15377"/>
        <dbReference type="ChEBI" id="CHEBI:15378"/>
        <dbReference type="ChEBI" id="CHEBI:30616"/>
        <dbReference type="ChEBI" id="CHEBI:43474"/>
        <dbReference type="ChEBI" id="CHEBI:456216"/>
        <dbReference type="EC" id="5.6.2.4"/>
    </reaction>
</comment>
<proteinExistence type="predicted"/>
<evidence type="ECO:0000256" key="1">
    <source>
        <dbReference type="ARBA" id="ARBA00022741"/>
    </source>
</evidence>
<keyword evidence="11" id="KW-0540">Nuclease</keyword>
<dbReference type="SUPFAM" id="SSF52540">
    <property type="entry name" value="P-loop containing nucleoside triphosphate hydrolases"/>
    <property type="match status" value="1"/>
</dbReference>
<keyword evidence="12" id="KW-1185">Reference proteome</keyword>
<dbReference type="EMBL" id="CP135076">
    <property type="protein sequence ID" value="WNO55184.1"/>
    <property type="molecule type" value="Genomic_DNA"/>
</dbReference>